<protein>
    <submittedName>
        <fullName evidence="2">Uncharacterized protein</fullName>
    </submittedName>
</protein>
<evidence type="ECO:0000313" key="3">
    <source>
        <dbReference type="Proteomes" id="UP001066276"/>
    </source>
</evidence>
<dbReference type="EMBL" id="JANPWB010000005">
    <property type="protein sequence ID" value="KAJ1187422.1"/>
    <property type="molecule type" value="Genomic_DNA"/>
</dbReference>
<evidence type="ECO:0000256" key="1">
    <source>
        <dbReference type="SAM" id="MobiDB-lite"/>
    </source>
</evidence>
<comment type="caution">
    <text evidence="2">The sequence shown here is derived from an EMBL/GenBank/DDBJ whole genome shotgun (WGS) entry which is preliminary data.</text>
</comment>
<evidence type="ECO:0000313" key="2">
    <source>
        <dbReference type="EMBL" id="KAJ1187422.1"/>
    </source>
</evidence>
<feature type="region of interest" description="Disordered" evidence="1">
    <location>
        <begin position="35"/>
        <end position="72"/>
    </location>
</feature>
<sequence>MPMPERTGRFPSRAAVTHSVVPAMGVRRSVFRAVTGAHGRVRQQPRAARSSQEQPTPPLWSPQRRGKPTLPNHWATGTTTHLLWAPFRPPFCPKGRRHHRQNAVAALSLGAARLPRFPHAGRRPQSAGFCLVHDPRSVAIGAAGALGDSVRWSARYSMVTGPTCAFQCRINRSRDAELDQLASATLAG</sequence>
<reference evidence="2" key="1">
    <citation type="journal article" date="2022" name="bioRxiv">
        <title>Sequencing and chromosome-scale assembly of the giantPleurodeles waltlgenome.</title>
        <authorList>
            <person name="Brown T."/>
            <person name="Elewa A."/>
            <person name="Iarovenko S."/>
            <person name="Subramanian E."/>
            <person name="Araus A.J."/>
            <person name="Petzold A."/>
            <person name="Susuki M."/>
            <person name="Suzuki K.-i.T."/>
            <person name="Hayashi T."/>
            <person name="Toyoda A."/>
            <person name="Oliveira C."/>
            <person name="Osipova E."/>
            <person name="Leigh N.D."/>
            <person name="Simon A."/>
            <person name="Yun M.H."/>
        </authorList>
    </citation>
    <scope>NUCLEOTIDE SEQUENCE</scope>
    <source>
        <strain evidence="2">20211129_DDA</strain>
        <tissue evidence="2">Liver</tissue>
    </source>
</reference>
<keyword evidence="3" id="KW-1185">Reference proteome</keyword>
<dbReference type="Proteomes" id="UP001066276">
    <property type="component" value="Chromosome 3_1"/>
</dbReference>
<proteinExistence type="predicted"/>
<gene>
    <name evidence="2" type="ORF">NDU88_004198</name>
</gene>
<dbReference type="AlphaFoldDB" id="A0AAV7UEU0"/>
<organism evidence="2 3">
    <name type="scientific">Pleurodeles waltl</name>
    <name type="common">Iberian ribbed newt</name>
    <dbReference type="NCBI Taxonomy" id="8319"/>
    <lineage>
        <taxon>Eukaryota</taxon>
        <taxon>Metazoa</taxon>
        <taxon>Chordata</taxon>
        <taxon>Craniata</taxon>
        <taxon>Vertebrata</taxon>
        <taxon>Euteleostomi</taxon>
        <taxon>Amphibia</taxon>
        <taxon>Batrachia</taxon>
        <taxon>Caudata</taxon>
        <taxon>Salamandroidea</taxon>
        <taxon>Salamandridae</taxon>
        <taxon>Pleurodelinae</taxon>
        <taxon>Pleurodeles</taxon>
    </lineage>
</organism>
<accession>A0AAV7UEU0</accession>
<name>A0AAV7UEU0_PLEWA</name>